<dbReference type="Gene3D" id="3.30.980.10">
    <property type="entry name" value="Threonyl-trna Synthetase, Chain A, domain 2"/>
    <property type="match status" value="1"/>
</dbReference>
<feature type="domain" description="Aminoacyl-transfer RNA synthetases class-II family profile" evidence="14">
    <location>
        <begin position="278"/>
        <end position="575"/>
    </location>
</feature>
<keyword evidence="7 13" id="KW-0862">Zinc</keyword>
<dbReference type="InterPro" id="IPR006195">
    <property type="entry name" value="aa-tRNA-synth_II"/>
</dbReference>
<dbReference type="InterPro" id="IPR012675">
    <property type="entry name" value="Beta-grasp_dom_sf"/>
</dbReference>
<dbReference type="FunFam" id="3.30.54.20:FF:000002">
    <property type="entry name" value="Threonine--tRNA ligase"/>
    <property type="match status" value="1"/>
</dbReference>
<dbReference type="FunFam" id="3.10.20.30:FF:000005">
    <property type="entry name" value="Threonine--tRNA ligase"/>
    <property type="match status" value="1"/>
</dbReference>
<feature type="domain" description="TGS" evidence="15">
    <location>
        <begin position="38"/>
        <end position="100"/>
    </location>
</feature>
<dbReference type="Proteomes" id="UP000075304">
    <property type="component" value="Unassembled WGS sequence"/>
</dbReference>
<dbReference type="SUPFAM" id="SSF81271">
    <property type="entry name" value="TGS-like"/>
    <property type="match status" value="1"/>
</dbReference>
<dbReference type="GO" id="GO:0046872">
    <property type="term" value="F:metal ion binding"/>
    <property type="evidence" value="ECO:0007669"/>
    <property type="project" value="UniProtKB-KW"/>
</dbReference>
<comment type="subcellular location">
    <subcellularLocation>
        <location evidence="13">Cytoplasm</location>
    </subcellularLocation>
</comment>
<dbReference type="GO" id="GO:0140096">
    <property type="term" value="F:catalytic activity, acting on a protein"/>
    <property type="evidence" value="ECO:0007669"/>
    <property type="project" value="UniProtKB-ARBA"/>
</dbReference>
<evidence type="ECO:0000256" key="10">
    <source>
        <dbReference type="ARBA" id="ARBA00022917"/>
    </source>
</evidence>
<dbReference type="Pfam" id="PF03129">
    <property type="entry name" value="HGTP_anticodon"/>
    <property type="match status" value="1"/>
</dbReference>
<keyword evidence="11 13" id="KW-0030">Aminoacyl-tRNA synthetase</keyword>
<comment type="caution">
    <text evidence="16">The sequence shown here is derived from an EMBL/GenBank/DDBJ whole genome shotgun (WGS) entry which is preliminary data.</text>
</comment>
<dbReference type="Gene3D" id="3.30.54.20">
    <property type="match status" value="1"/>
</dbReference>
<dbReference type="InterPro" id="IPR045864">
    <property type="entry name" value="aa-tRNA-synth_II/BPL/LPL"/>
</dbReference>
<dbReference type="HAMAP" id="MF_00184">
    <property type="entry name" value="Thr_tRNA_synth"/>
    <property type="match status" value="1"/>
</dbReference>
<dbReference type="PANTHER" id="PTHR11451">
    <property type="entry name" value="THREONINE-TRNA LIGASE"/>
    <property type="match status" value="1"/>
</dbReference>
<dbReference type="InterPro" id="IPR004095">
    <property type="entry name" value="TGS"/>
</dbReference>
<dbReference type="InterPro" id="IPR047246">
    <property type="entry name" value="ThrRS_anticodon"/>
</dbReference>
<keyword evidence="6 13" id="KW-0547">Nucleotide-binding</keyword>
<keyword evidence="10 13" id="KW-0648">Protein biosynthesis</keyword>
<evidence type="ECO:0000313" key="16">
    <source>
        <dbReference type="EMBL" id="KYC72583.1"/>
    </source>
</evidence>
<name>A0A150KHG7_HEYCO</name>
<comment type="subunit">
    <text evidence="13">Homodimer.</text>
</comment>
<evidence type="ECO:0000313" key="17">
    <source>
        <dbReference type="Proteomes" id="UP000075304"/>
    </source>
</evidence>
<evidence type="ECO:0000256" key="2">
    <source>
        <dbReference type="ARBA" id="ARBA00022490"/>
    </source>
</evidence>
<dbReference type="AlphaFoldDB" id="A0A150KHG7"/>
<dbReference type="SMART" id="SM00863">
    <property type="entry name" value="tRNA_SAD"/>
    <property type="match status" value="1"/>
</dbReference>
<dbReference type="InterPro" id="IPR018163">
    <property type="entry name" value="Thr/Ala-tRNA-synth_IIc_edit"/>
</dbReference>
<dbReference type="GO" id="GO:0006435">
    <property type="term" value="P:threonyl-tRNA aminoacylation"/>
    <property type="evidence" value="ECO:0007669"/>
    <property type="project" value="UniProtKB-UniRule"/>
</dbReference>
<dbReference type="SUPFAM" id="SSF55681">
    <property type="entry name" value="Class II aaRS and biotin synthetases"/>
    <property type="match status" value="1"/>
</dbReference>
<feature type="binding site" evidence="13">
    <location>
        <position position="552"/>
    </location>
    <ligand>
        <name>Zn(2+)</name>
        <dbReference type="ChEBI" id="CHEBI:29105"/>
        <note>catalytic</note>
    </ligand>
</feature>
<dbReference type="PROSITE" id="PS50862">
    <property type="entry name" value="AA_TRNA_LIGASE_II"/>
    <property type="match status" value="1"/>
</dbReference>
<evidence type="ECO:0000256" key="13">
    <source>
        <dbReference type="HAMAP-Rule" id="MF_00184"/>
    </source>
</evidence>
<dbReference type="GO" id="GO:0016740">
    <property type="term" value="F:transferase activity"/>
    <property type="evidence" value="ECO:0007669"/>
    <property type="project" value="UniProtKB-ARBA"/>
</dbReference>
<evidence type="ECO:0000259" key="15">
    <source>
        <dbReference type="PROSITE" id="PS51880"/>
    </source>
</evidence>
<dbReference type="FunFam" id="3.40.50.800:FF:000001">
    <property type="entry name" value="Threonine--tRNA ligase"/>
    <property type="match status" value="1"/>
</dbReference>
<sequence>MEPRVQNSSLAGDGFYFFCFVLAATRVDIIFKGVGHMAEIVKITFPDGALKEFPFGTTTEEIAQSISPGLRKKALAGKLNGKLLDLRTPIEEDGAIEIVTPEHEDALGILRHSTAHLMAQAVRRLYGNVKFGVGPAIENGFYYDMDLDASITPEDLPKIEKEMKKIAAENLEIVRKVVSRDEARNIFANDEYKLELIDAIPDETVTVYEQGEFVDLCRGVHVPSTGKIKEFKLLSIAGAYWRGDSNNKMMQRIYGTAFFKKEDLEAHLKFLEEAKERDHRKIGKELELFTNSQKVGQGLPLWLPKGATIRRIIERYIVDKEVKLGYDHVYTPVLGSVDLYKTSGHLDHYQEDMFPVMKMDNEELVLRPMNCPHHMMVYKNTIHSYRELPIRIAELGLMHRYEMSGALSGLQRVRGMTLNDAHIFVRPDQIKEEFKRVVELILEVYKDFNITDYSFRLSYRDPENTDKYYDDDEMWNKAQAMLKETMDDFGFDYYEAEGEAAFYGPKLDVQVRTALGKDETLSTVQLDFLLPERFDLTYVGEDGKPHRPVVIHRGVVSTMERFVAYLIEEYKGAFPTWLAPVQVQVIPVSPDAHYDYARKVQETLKSEGVRVELDDRDEKLGYRIREAQVQKIPYALVVGDQEAADNTVNVRKYGEKQTETVPVDTFLSKIKEEIKR</sequence>
<dbReference type="Gene3D" id="3.10.20.30">
    <property type="match status" value="1"/>
</dbReference>
<accession>A0A150KHG7</accession>
<evidence type="ECO:0000256" key="9">
    <source>
        <dbReference type="ARBA" id="ARBA00022884"/>
    </source>
</evidence>
<comment type="cofactor">
    <cofactor evidence="13">
        <name>Zn(2+)</name>
        <dbReference type="ChEBI" id="CHEBI:29105"/>
    </cofactor>
    <text evidence="13">Binds 1 zinc ion per subunit.</text>
</comment>
<dbReference type="EC" id="6.1.1.3" evidence="13"/>
<dbReference type="InterPro" id="IPR012947">
    <property type="entry name" value="tRNA_SAD"/>
</dbReference>
<proteinExistence type="inferred from homology"/>
<evidence type="ECO:0000256" key="12">
    <source>
        <dbReference type="ARBA" id="ARBA00049515"/>
    </source>
</evidence>
<dbReference type="InterPro" id="IPR004154">
    <property type="entry name" value="Anticodon-bd"/>
</dbReference>
<dbReference type="CDD" id="cd01667">
    <property type="entry name" value="TGS_ThrRS"/>
    <property type="match status" value="1"/>
</dbReference>
<evidence type="ECO:0000259" key="14">
    <source>
        <dbReference type="PROSITE" id="PS50862"/>
    </source>
</evidence>
<keyword evidence="8 13" id="KW-0067">ATP-binding</keyword>
<dbReference type="EMBL" id="LQYI01000018">
    <property type="protein sequence ID" value="KYC72583.1"/>
    <property type="molecule type" value="Genomic_DNA"/>
</dbReference>
<evidence type="ECO:0000256" key="7">
    <source>
        <dbReference type="ARBA" id="ARBA00022833"/>
    </source>
</evidence>
<evidence type="ECO:0000256" key="1">
    <source>
        <dbReference type="ARBA" id="ARBA00008226"/>
    </source>
</evidence>
<dbReference type="Gene3D" id="3.30.930.10">
    <property type="entry name" value="Bira Bifunctional Protein, Domain 2"/>
    <property type="match status" value="1"/>
</dbReference>
<dbReference type="GO" id="GO:0000049">
    <property type="term" value="F:tRNA binding"/>
    <property type="evidence" value="ECO:0007669"/>
    <property type="project" value="UniProtKB-KW"/>
</dbReference>
<keyword evidence="9 13" id="KW-0694">RNA-binding</keyword>
<feature type="binding site" evidence="13">
    <location>
        <position position="371"/>
    </location>
    <ligand>
        <name>Zn(2+)</name>
        <dbReference type="ChEBI" id="CHEBI:29105"/>
        <note>catalytic</note>
    </ligand>
</feature>
<dbReference type="InterPro" id="IPR002314">
    <property type="entry name" value="aa-tRNA-synt_IIb"/>
</dbReference>
<dbReference type="Pfam" id="PF07973">
    <property type="entry name" value="tRNA_SAD"/>
    <property type="match status" value="1"/>
</dbReference>
<comment type="catalytic activity">
    <reaction evidence="12 13">
        <text>tRNA(Thr) + L-threonine + ATP = L-threonyl-tRNA(Thr) + AMP + diphosphate + H(+)</text>
        <dbReference type="Rhea" id="RHEA:24624"/>
        <dbReference type="Rhea" id="RHEA-COMP:9670"/>
        <dbReference type="Rhea" id="RHEA-COMP:9704"/>
        <dbReference type="ChEBI" id="CHEBI:15378"/>
        <dbReference type="ChEBI" id="CHEBI:30616"/>
        <dbReference type="ChEBI" id="CHEBI:33019"/>
        <dbReference type="ChEBI" id="CHEBI:57926"/>
        <dbReference type="ChEBI" id="CHEBI:78442"/>
        <dbReference type="ChEBI" id="CHEBI:78534"/>
        <dbReference type="ChEBI" id="CHEBI:456215"/>
        <dbReference type="EC" id="6.1.1.3"/>
    </reaction>
</comment>
<dbReference type="SUPFAM" id="SSF55186">
    <property type="entry name" value="ThrRS/AlaRS common domain"/>
    <property type="match status" value="1"/>
</dbReference>
<dbReference type="GO" id="GO:0005737">
    <property type="term" value="C:cytoplasm"/>
    <property type="evidence" value="ECO:0007669"/>
    <property type="project" value="UniProtKB-SubCell"/>
</dbReference>
<evidence type="ECO:0000256" key="8">
    <source>
        <dbReference type="ARBA" id="ARBA00022840"/>
    </source>
</evidence>
<dbReference type="CDD" id="cd00771">
    <property type="entry name" value="ThrRS_core"/>
    <property type="match status" value="1"/>
</dbReference>
<dbReference type="FunFam" id="3.30.930.10:FF:000002">
    <property type="entry name" value="Threonine--tRNA ligase"/>
    <property type="match status" value="1"/>
</dbReference>
<feature type="binding site" evidence="13">
    <location>
        <position position="422"/>
    </location>
    <ligand>
        <name>Zn(2+)</name>
        <dbReference type="ChEBI" id="CHEBI:29105"/>
        <note>catalytic</note>
    </ligand>
</feature>
<gene>
    <name evidence="13" type="primary">thrS</name>
    <name evidence="16" type="ORF">B4099_2689</name>
</gene>
<dbReference type="SUPFAM" id="SSF52954">
    <property type="entry name" value="Class II aaRS ABD-related"/>
    <property type="match status" value="1"/>
</dbReference>
<dbReference type="InterPro" id="IPR036621">
    <property type="entry name" value="Anticodon-bd_dom_sf"/>
</dbReference>
<evidence type="ECO:0000256" key="3">
    <source>
        <dbReference type="ARBA" id="ARBA00022555"/>
    </source>
</evidence>
<dbReference type="PROSITE" id="PS51880">
    <property type="entry name" value="TGS"/>
    <property type="match status" value="1"/>
</dbReference>
<keyword evidence="3 13" id="KW-0820">tRNA-binding</keyword>
<dbReference type="InterPro" id="IPR002320">
    <property type="entry name" value="Thr-tRNA-ligase_IIa"/>
</dbReference>
<evidence type="ECO:0000256" key="5">
    <source>
        <dbReference type="ARBA" id="ARBA00022723"/>
    </source>
</evidence>
<protein>
    <recommendedName>
        <fullName evidence="13">Threonine--tRNA ligase</fullName>
        <ecNumber evidence="13">6.1.1.3</ecNumber>
    </recommendedName>
    <alternativeName>
        <fullName evidence="13">Threonyl-tRNA synthetase</fullName>
        <shortName evidence="13">ThrRS</shortName>
    </alternativeName>
</protein>
<dbReference type="GO" id="GO:0004829">
    <property type="term" value="F:threonine-tRNA ligase activity"/>
    <property type="evidence" value="ECO:0007669"/>
    <property type="project" value="UniProtKB-UniRule"/>
</dbReference>
<dbReference type="PRINTS" id="PR01047">
    <property type="entry name" value="TRNASYNTHTHR"/>
</dbReference>
<dbReference type="NCBIfam" id="TIGR00418">
    <property type="entry name" value="thrS"/>
    <property type="match status" value="1"/>
</dbReference>
<keyword evidence="4 13" id="KW-0436">Ligase</keyword>
<keyword evidence="5 13" id="KW-0479">Metal-binding</keyword>
<reference evidence="16 17" key="1">
    <citation type="submission" date="2016-01" db="EMBL/GenBank/DDBJ databases">
        <title>Genome Sequences of Twelve Sporeforming Bacillus Species Isolated from Foods.</title>
        <authorList>
            <person name="Berendsen E.M."/>
            <person name="Wells-Bennik M.H."/>
            <person name="Krawcyk A.O."/>
            <person name="De Jong A."/>
            <person name="Holsappel S."/>
            <person name="Eijlander R.T."/>
            <person name="Kuipers O.P."/>
        </authorList>
    </citation>
    <scope>NUCLEOTIDE SEQUENCE [LARGE SCALE GENOMIC DNA]</scope>
    <source>
        <strain evidence="16 17">B4099</strain>
    </source>
</reference>
<dbReference type="Pfam" id="PF02824">
    <property type="entry name" value="TGS"/>
    <property type="match status" value="1"/>
</dbReference>
<comment type="similarity">
    <text evidence="1 13">Belongs to the class-II aminoacyl-tRNA synthetase family.</text>
</comment>
<dbReference type="Pfam" id="PF00587">
    <property type="entry name" value="tRNA-synt_2b"/>
    <property type="match status" value="1"/>
</dbReference>
<comment type="caution">
    <text evidence="13">Lacks conserved residue(s) required for the propagation of feature annotation.</text>
</comment>
<dbReference type="InterPro" id="IPR033728">
    <property type="entry name" value="ThrRS_core"/>
</dbReference>
<evidence type="ECO:0000256" key="6">
    <source>
        <dbReference type="ARBA" id="ARBA00022741"/>
    </source>
</evidence>
<evidence type="ECO:0000256" key="11">
    <source>
        <dbReference type="ARBA" id="ARBA00023146"/>
    </source>
</evidence>
<keyword evidence="2 13" id="KW-0963">Cytoplasm</keyword>
<dbReference type="PANTHER" id="PTHR11451:SF56">
    <property type="entry name" value="THREONINE--TRNA LIGASE 1"/>
    <property type="match status" value="1"/>
</dbReference>
<dbReference type="FunFam" id="3.30.980.10:FF:000005">
    <property type="entry name" value="Threonyl-tRNA synthetase, mitochondrial"/>
    <property type="match status" value="1"/>
</dbReference>
<dbReference type="PATRIC" id="fig|1398.25.peg.1404"/>
<dbReference type="CDD" id="cd00860">
    <property type="entry name" value="ThrRS_anticodon"/>
    <property type="match status" value="1"/>
</dbReference>
<dbReference type="Gene3D" id="3.40.50.800">
    <property type="entry name" value="Anticodon-binding domain"/>
    <property type="match status" value="1"/>
</dbReference>
<dbReference type="GO" id="GO:0005524">
    <property type="term" value="F:ATP binding"/>
    <property type="evidence" value="ECO:0007669"/>
    <property type="project" value="UniProtKB-UniRule"/>
</dbReference>
<dbReference type="InterPro" id="IPR012676">
    <property type="entry name" value="TGS-like"/>
</dbReference>
<evidence type="ECO:0000256" key="4">
    <source>
        <dbReference type="ARBA" id="ARBA00022598"/>
    </source>
</evidence>
<organism evidence="16 17">
    <name type="scientific">Heyndrickxia coagulans</name>
    <name type="common">Weizmannia coagulans</name>
    <dbReference type="NCBI Taxonomy" id="1398"/>
    <lineage>
        <taxon>Bacteria</taxon>
        <taxon>Bacillati</taxon>
        <taxon>Bacillota</taxon>
        <taxon>Bacilli</taxon>
        <taxon>Bacillales</taxon>
        <taxon>Bacillaceae</taxon>
        <taxon>Heyndrickxia</taxon>
    </lineage>
</organism>